<name>A0ABD0LWZ1_9CAEN</name>
<accession>A0ABD0LWZ1</accession>
<dbReference type="Proteomes" id="UP001519460">
    <property type="component" value="Unassembled WGS sequence"/>
</dbReference>
<gene>
    <name evidence="1" type="ORF">BaRGS_00005408</name>
</gene>
<reference evidence="1 2" key="1">
    <citation type="journal article" date="2023" name="Sci. Data">
        <title>Genome assembly of the Korean intertidal mud-creeper Batillaria attramentaria.</title>
        <authorList>
            <person name="Patra A.K."/>
            <person name="Ho P.T."/>
            <person name="Jun S."/>
            <person name="Lee S.J."/>
            <person name="Kim Y."/>
            <person name="Won Y.J."/>
        </authorList>
    </citation>
    <scope>NUCLEOTIDE SEQUENCE [LARGE SCALE GENOMIC DNA]</scope>
    <source>
        <strain evidence="1">Wonlab-2016</strain>
    </source>
</reference>
<organism evidence="1 2">
    <name type="scientific">Batillaria attramentaria</name>
    <dbReference type="NCBI Taxonomy" id="370345"/>
    <lineage>
        <taxon>Eukaryota</taxon>
        <taxon>Metazoa</taxon>
        <taxon>Spiralia</taxon>
        <taxon>Lophotrochozoa</taxon>
        <taxon>Mollusca</taxon>
        <taxon>Gastropoda</taxon>
        <taxon>Caenogastropoda</taxon>
        <taxon>Sorbeoconcha</taxon>
        <taxon>Cerithioidea</taxon>
        <taxon>Batillariidae</taxon>
        <taxon>Batillaria</taxon>
    </lineage>
</organism>
<keyword evidence="2" id="KW-1185">Reference proteome</keyword>
<dbReference type="AlphaFoldDB" id="A0ABD0LWZ1"/>
<evidence type="ECO:0000313" key="2">
    <source>
        <dbReference type="Proteomes" id="UP001519460"/>
    </source>
</evidence>
<sequence>MGKPGSIKMCQKDGELGPSPHLARALYKVMHSSTRTRHTSVQIFDTQQELTLRFDTRMVTVECNNVMMCTVFNATQKKGHLQEYMCTRDQLWSKHQYEMTYDCTLPLLNRLQWVTS</sequence>
<protein>
    <submittedName>
        <fullName evidence="1">Uncharacterized protein</fullName>
    </submittedName>
</protein>
<comment type="caution">
    <text evidence="1">The sequence shown here is derived from an EMBL/GenBank/DDBJ whole genome shotgun (WGS) entry which is preliminary data.</text>
</comment>
<evidence type="ECO:0000313" key="1">
    <source>
        <dbReference type="EMBL" id="KAK7503487.1"/>
    </source>
</evidence>
<dbReference type="EMBL" id="JACVVK020000020">
    <property type="protein sequence ID" value="KAK7503487.1"/>
    <property type="molecule type" value="Genomic_DNA"/>
</dbReference>
<proteinExistence type="predicted"/>